<evidence type="ECO:0000313" key="3">
    <source>
        <dbReference type="Proteomes" id="UP000235023"/>
    </source>
</evidence>
<dbReference type="PROSITE" id="PS51725">
    <property type="entry name" value="ABM"/>
    <property type="match status" value="1"/>
</dbReference>
<dbReference type="Pfam" id="PF03992">
    <property type="entry name" value="ABM"/>
    <property type="match status" value="1"/>
</dbReference>
<dbReference type="PANTHER" id="PTHR40624:SF1">
    <property type="entry name" value="BIOSYNTHESIS MONOOXYGENASE, PUTATIVE (AFU_ORTHOLOGUE AFUA_1G12025)-RELATED"/>
    <property type="match status" value="1"/>
</dbReference>
<dbReference type="OrthoDB" id="10011777at2759"/>
<proteinExistence type="predicted"/>
<keyword evidence="3" id="KW-1185">Reference proteome</keyword>
<feature type="domain" description="ABM" evidence="1">
    <location>
        <begin position="7"/>
        <end position="95"/>
    </location>
</feature>
<evidence type="ECO:0000313" key="2">
    <source>
        <dbReference type="EMBL" id="PLN82168.1"/>
    </source>
</evidence>
<accession>A0A2J5HXY8</accession>
<dbReference type="Proteomes" id="UP000235023">
    <property type="component" value="Unassembled WGS sequence"/>
</dbReference>
<reference evidence="3" key="1">
    <citation type="submission" date="2017-12" db="EMBL/GenBank/DDBJ databases">
        <authorList>
            <consortium name="DOE Joint Genome Institute"/>
            <person name="Mondo S.J."/>
            <person name="Kjaerbolling I."/>
            <person name="Vesth T.C."/>
            <person name="Frisvad J.C."/>
            <person name="Nybo J.L."/>
            <person name="Theobald S."/>
            <person name="Kuo A."/>
            <person name="Bowyer P."/>
            <person name="Matsuda Y."/>
            <person name="Lyhne E.K."/>
            <person name="Kogle M.E."/>
            <person name="Clum A."/>
            <person name="Lipzen A."/>
            <person name="Salamov A."/>
            <person name="Ngan C.Y."/>
            <person name="Daum C."/>
            <person name="Chiniquy J."/>
            <person name="Barry K."/>
            <person name="LaButti K."/>
            <person name="Haridas S."/>
            <person name="Simmons B.A."/>
            <person name="Magnuson J.K."/>
            <person name="Mortensen U.H."/>
            <person name="Larsen T.O."/>
            <person name="Grigoriev I.V."/>
            <person name="Baker S.E."/>
            <person name="Andersen M.R."/>
            <person name="Nordberg H.P."/>
            <person name="Cantor M.N."/>
            <person name="Hua S.X."/>
        </authorList>
    </citation>
    <scope>NUCLEOTIDE SEQUENCE [LARGE SCALE GENOMIC DNA]</scope>
    <source>
        <strain evidence="3">IBT 19404</strain>
    </source>
</reference>
<dbReference type="AlphaFoldDB" id="A0A2J5HXY8"/>
<dbReference type="InterPro" id="IPR011008">
    <property type="entry name" value="Dimeric_a/b-barrel"/>
</dbReference>
<organism evidence="2 3">
    <name type="scientific">Aspergillus taichungensis</name>
    <dbReference type="NCBI Taxonomy" id="482145"/>
    <lineage>
        <taxon>Eukaryota</taxon>
        <taxon>Fungi</taxon>
        <taxon>Dikarya</taxon>
        <taxon>Ascomycota</taxon>
        <taxon>Pezizomycotina</taxon>
        <taxon>Eurotiomycetes</taxon>
        <taxon>Eurotiomycetidae</taxon>
        <taxon>Eurotiales</taxon>
        <taxon>Aspergillaceae</taxon>
        <taxon>Aspergillus</taxon>
        <taxon>Aspergillus subgen. Circumdati</taxon>
    </lineage>
</organism>
<dbReference type="SUPFAM" id="SSF54909">
    <property type="entry name" value="Dimeric alpha+beta barrel"/>
    <property type="match status" value="1"/>
</dbReference>
<protein>
    <recommendedName>
        <fullName evidence="1">ABM domain-containing protein</fullName>
    </recommendedName>
</protein>
<gene>
    <name evidence="2" type="ORF">BDW42DRAFT_167305</name>
</gene>
<name>A0A2J5HXY8_9EURO</name>
<dbReference type="InterPro" id="IPR007138">
    <property type="entry name" value="ABM_dom"/>
</dbReference>
<evidence type="ECO:0000259" key="1">
    <source>
        <dbReference type="PROSITE" id="PS51725"/>
    </source>
</evidence>
<sequence>MFDEAGVNIVAVMYPKAGKLEELSSHISDLSKHVQANEPDTLLYYAFANKDGNEITVVERYRDQTALQSHLLSSYFQDFGSRASPLMEKPYEVKVGSGFLPQSVGVLRGL</sequence>
<dbReference type="Gene3D" id="3.30.70.100">
    <property type="match status" value="1"/>
</dbReference>
<dbReference type="EMBL" id="KZ559529">
    <property type="protein sequence ID" value="PLN82168.1"/>
    <property type="molecule type" value="Genomic_DNA"/>
</dbReference>
<dbReference type="PANTHER" id="PTHR40624">
    <property type="entry name" value="BIOSYNTHESIS MONOOXYGENASE, PUTATIVE (AFU_ORTHOLOGUE AFUA_1G12025)-RELATED"/>
    <property type="match status" value="1"/>
</dbReference>